<dbReference type="InterPro" id="IPR000836">
    <property type="entry name" value="PRTase_dom"/>
</dbReference>
<evidence type="ECO:0000256" key="1">
    <source>
        <dbReference type="ARBA" id="ARBA00008007"/>
    </source>
</evidence>
<dbReference type="InterPro" id="IPR051910">
    <property type="entry name" value="ComF/GntX_DNA_util-trans"/>
</dbReference>
<dbReference type="CDD" id="cd06223">
    <property type="entry name" value="PRTases_typeI"/>
    <property type="match status" value="1"/>
</dbReference>
<dbReference type="InterPro" id="IPR044005">
    <property type="entry name" value="DZR_2"/>
</dbReference>
<sequence>MVYKKISHFLSGFPAARLTLCLLCGNHSDGNGICPPCAAELPWLQRACRHCALPLSAPAEVSGICARCLQQEPSFNTARAAWLYAFPIGQLVQRFKYRGDLAAGHSLAQLAAGPLRPTDKAPDLLAPIPLHWRRYWQRGFNQSQLIAAELGRQWHLPVHARLLRRVVAREAQLRLKRSQRLRNPEHSFAVCSPVEGRHIGLVDDVITTGATLEAAARALIAAGAAWVSAYALARTP</sequence>
<protein>
    <submittedName>
        <fullName evidence="3">ComF family protein</fullName>
    </submittedName>
</protein>
<reference evidence="3" key="1">
    <citation type="submission" date="2022-11" db="EMBL/GenBank/DDBJ databases">
        <title>Chitin-degrading and fungicidal potential of chitinolytic bacterial strains from marine environment of the Pacific Ocean regions.</title>
        <authorList>
            <person name="Pentekhina I."/>
            <person name="Nedashkovskaya O."/>
            <person name="Seitkalieva A."/>
            <person name="Podvolotskaya A."/>
            <person name="Tekutyeva L."/>
            <person name="Balabanova L."/>
        </authorList>
    </citation>
    <scope>NUCLEOTIDE SEQUENCE</scope>
    <source>
        <strain evidence="3">KMM 6838</strain>
    </source>
</reference>
<comment type="caution">
    <text evidence="3">The sequence shown here is derived from an EMBL/GenBank/DDBJ whole genome shotgun (WGS) entry which is preliminary data.</text>
</comment>
<accession>A0AB35HTT2</accession>
<dbReference type="InterPro" id="IPR029057">
    <property type="entry name" value="PRTase-like"/>
</dbReference>
<dbReference type="SUPFAM" id="SSF53271">
    <property type="entry name" value="PRTase-like"/>
    <property type="match status" value="1"/>
</dbReference>
<evidence type="ECO:0000313" key="3">
    <source>
        <dbReference type="EMBL" id="MCX2800351.1"/>
    </source>
</evidence>
<name>A0AB35HTT2_MICTH</name>
<dbReference type="RefSeq" id="WP_266002573.1">
    <property type="nucleotide sequence ID" value="NZ_JAPHQB010000001.1"/>
</dbReference>
<dbReference type="AlphaFoldDB" id="A0AB35HTT2"/>
<comment type="similarity">
    <text evidence="1">Belongs to the ComF/GntX family.</text>
</comment>
<proteinExistence type="inferred from homology"/>
<organism evidence="3 4">
    <name type="scientific">Microbulbifer thermotolerans</name>
    <dbReference type="NCBI Taxonomy" id="252514"/>
    <lineage>
        <taxon>Bacteria</taxon>
        <taxon>Pseudomonadati</taxon>
        <taxon>Pseudomonadota</taxon>
        <taxon>Gammaproteobacteria</taxon>
        <taxon>Cellvibrionales</taxon>
        <taxon>Microbulbiferaceae</taxon>
        <taxon>Microbulbifer</taxon>
    </lineage>
</organism>
<evidence type="ECO:0000259" key="2">
    <source>
        <dbReference type="Pfam" id="PF18912"/>
    </source>
</evidence>
<evidence type="ECO:0000313" key="4">
    <source>
        <dbReference type="Proteomes" id="UP001209730"/>
    </source>
</evidence>
<dbReference type="Proteomes" id="UP001209730">
    <property type="component" value="Unassembled WGS sequence"/>
</dbReference>
<dbReference type="PANTHER" id="PTHR47505">
    <property type="entry name" value="DNA UTILIZATION PROTEIN YHGH"/>
    <property type="match status" value="1"/>
</dbReference>
<dbReference type="EMBL" id="JAPHQB010000001">
    <property type="protein sequence ID" value="MCX2800351.1"/>
    <property type="molecule type" value="Genomic_DNA"/>
</dbReference>
<feature type="domain" description="Double zinc ribbon" evidence="2">
    <location>
        <begin position="21"/>
        <end position="69"/>
    </location>
</feature>
<gene>
    <name evidence="3" type="ORF">OQJ68_00965</name>
</gene>
<dbReference type="PANTHER" id="PTHR47505:SF1">
    <property type="entry name" value="DNA UTILIZATION PROTEIN YHGH"/>
    <property type="match status" value="1"/>
</dbReference>
<dbReference type="Gene3D" id="3.40.50.2020">
    <property type="match status" value="1"/>
</dbReference>
<dbReference type="Pfam" id="PF18912">
    <property type="entry name" value="DZR_2"/>
    <property type="match status" value="1"/>
</dbReference>